<dbReference type="Proteomes" id="UP000030960">
    <property type="component" value="Unassembled WGS sequence"/>
</dbReference>
<reference evidence="1 2" key="1">
    <citation type="submission" date="2014-10" db="EMBL/GenBank/DDBJ databases">
        <title>Genome sequence of Ponticoccus sp. strain UMTAT08 isolated from clonal culture of toxic dinoflagellate Alexandrium tamiyavanichii.</title>
        <authorList>
            <person name="Gan H.Y."/>
            <person name="Muhd D.-D."/>
            <person name="Mohd Noor M.E."/>
            <person name="Yeong Y.S."/>
            <person name="Usup G."/>
        </authorList>
    </citation>
    <scope>NUCLEOTIDE SEQUENCE [LARGE SCALE GENOMIC DNA]</scope>
    <source>
        <strain evidence="1 2">UMTAT08</strain>
    </source>
</reference>
<accession>A0A225QW56</accession>
<protein>
    <recommendedName>
        <fullName evidence="3">DUF1127 domain-containing protein</fullName>
    </recommendedName>
</protein>
<dbReference type="GeneID" id="66503453"/>
<proteinExistence type="predicted"/>
<accession>A0A0B3SUV6</accession>
<dbReference type="STRING" id="561184.SAMN05216376_11741"/>
<dbReference type="AlphaFoldDB" id="A0A0B3SUV6"/>
<keyword evidence="2" id="KW-1185">Reference proteome</keyword>
<evidence type="ECO:0000313" key="2">
    <source>
        <dbReference type="Proteomes" id="UP000030960"/>
    </source>
</evidence>
<dbReference type="EMBL" id="JSUQ01000003">
    <property type="protein sequence ID" value="KHQ54234.1"/>
    <property type="molecule type" value="Genomic_DNA"/>
</dbReference>
<sequence length="75" mass="8246">MTRDNVQIGMGHRSLNSRIDVFLSEVGFGMNPGQLRRAKLRQIIALECASDAELAALGIARDDILSFVFRDLLAA</sequence>
<gene>
    <name evidence="1" type="ORF">OA50_00825</name>
</gene>
<organism evidence="1 2">
    <name type="scientific">Mameliella alba</name>
    <dbReference type="NCBI Taxonomy" id="561184"/>
    <lineage>
        <taxon>Bacteria</taxon>
        <taxon>Pseudomonadati</taxon>
        <taxon>Pseudomonadota</taxon>
        <taxon>Alphaproteobacteria</taxon>
        <taxon>Rhodobacterales</taxon>
        <taxon>Roseobacteraceae</taxon>
        <taxon>Mameliella</taxon>
    </lineage>
</organism>
<evidence type="ECO:0000313" key="1">
    <source>
        <dbReference type="EMBL" id="KHQ54234.1"/>
    </source>
</evidence>
<comment type="caution">
    <text evidence="1">The sequence shown here is derived from an EMBL/GenBank/DDBJ whole genome shotgun (WGS) entry which is preliminary data.</text>
</comment>
<dbReference type="RefSeq" id="WP_043137751.1">
    <property type="nucleotide sequence ID" value="NZ_BMGQ01000018.1"/>
</dbReference>
<name>A0A0B3SUV6_9RHOB</name>
<accession>A0A225PHZ6</accession>
<evidence type="ECO:0008006" key="3">
    <source>
        <dbReference type="Google" id="ProtNLM"/>
    </source>
</evidence>
<dbReference type="OrthoDB" id="7867799at2"/>